<evidence type="ECO:0000313" key="10">
    <source>
        <dbReference type="EMBL" id="MBE1611145.1"/>
    </source>
</evidence>
<feature type="domain" description="RecX third three-helical" evidence="8">
    <location>
        <begin position="134"/>
        <end position="176"/>
    </location>
</feature>
<feature type="domain" description="RecX second three-helical" evidence="7">
    <location>
        <begin position="87"/>
        <end position="127"/>
    </location>
</feature>
<dbReference type="AlphaFoldDB" id="A0A927RGF9"/>
<reference evidence="10" key="1">
    <citation type="submission" date="2020-10" db="EMBL/GenBank/DDBJ databases">
        <title>Sequencing the genomes of 1000 actinobacteria strains.</title>
        <authorList>
            <person name="Klenk H.-P."/>
        </authorList>
    </citation>
    <scope>NUCLEOTIDE SEQUENCE</scope>
    <source>
        <strain evidence="10">DSM 45354</strain>
    </source>
</reference>
<evidence type="ECO:0000313" key="11">
    <source>
        <dbReference type="Proteomes" id="UP000638648"/>
    </source>
</evidence>
<dbReference type="RefSeq" id="WP_192754402.1">
    <property type="nucleotide sequence ID" value="NZ_BAABJL010000042.1"/>
</dbReference>
<evidence type="ECO:0000256" key="3">
    <source>
        <dbReference type="ARBA" id="ARBA00018111"/>
    </source>
</evidence>
<protein>
    <recommendedName>
        <fullName evidence="3 5">Regulatory protein RecX</fullName>
    </recommendedName>
</protein>
<dbReference type="InterPro" id="IPR053924">
    <property type="entry name" value="RecX_HTH_2nd"/>
</dbReference>
<dbReference type="Pfam" id="PF21981">
    <property type="entry name" value="RecX_HTH3"/>
    <property type="match status" value="1"/>
</dbReference>
<gene>
    <name evidence="5" type="primary">recX</name>
    <name evidence="10" type="ORF">HEB94_007993</name>
</gene>
<dbReference type="PANTHER" id="PTHR33602">
    <property type="entry name" value="REGULATORY PROTEIN RECX FAMILY PROTEIN"/>
    <property type="match status" value="1"/>
</dbReference>
<evidence type="ECO:0000259" key="8">
    <source>
        <dbReference type="Pfam" id="PF21981"/>
    </source>
</evidence>
<evidence type="ECO:0000256" key="2">
    <source>
        <dbReference type="ARBA" id="ARBA00009695"/>
    </source>
</evidence>
<comment type="caution">
    <text evidence="10">The sequence shown here is derived from an EMBL/GenBank/DDBJ whole genome shotgun (WGS) entry which is preliminary data.</text>
</comment>
<comment type="function">
    <text evidence="5">Modulates RecA activity.</text>
</comment>
<keyword evidence="11" id="KW-1185">Reference proteome</keyword>
<dbReference type="GO" id="GO:0006282">
    <property type="term" value="P:regulation of DNA repair"/>
    <property type="evidence" value="ECO:0007669"/>
    <property type="project" value="UniProtKB-UniRule"/>
</dbReference>
<dbReference type="EMBL" id="JADBEM010000001">
    <property type="protein sequence ID" value="MBE1611145.1"/>
    <property type="molecule type" value="Genomic_DNA"/>
</dbReference>
<evidence type="ECO:0000259" key="9">
    <source>
        <dbReference type="Pfam" id="PF21982"/>
    </source>
</evidence>
<feature type="domain" description="RecX first three-helical" evidence="9">
    <location>
        <begin position="41"/>
        <end position="79"/>
    </location>
</feature>
<dbReference type="InterPro" id="IPR053926">
    <property type="entry name" value="RecX_HTH_1st"/>
</dbReference>
<feature type="compositionally biased region" description="Low complexity" evidence="6">
    <location>
        <begin position="26"/>
        <end position="36"/>
    </location>
</feature>
<evidence type="ECO:0000256" key="4">
    <source>
        <dbReference type="ARBA" id="ARBA00022490"/>
    </source>
</evidence>
<dbReference type="HAMAP" id="MF_01114">
    <property type="entry name" value="RecX"/>
    <property type="match status" value="1"/>
</dbReference>
<evidence type="ECO:0000259" key="7">
    <source>
        <dbReference type="Pfam" id="PF02631"/>
    </source>
</evidence>
<accession>A0A927RGF9</accession>
<evidence type="ECO:0000256" key="5">
    <source>
        <dbReference type="HAMAP-Rule" id="MF_01114"/>
    </source>
</evidence>
<dbReference type="Gene3D" id="1.10.10.10">
    <property type="entry name" value="Winged helix-like DNA-binding domain superfamily/Winged helix DNA-binding domain"/>
    <property type="match status" value="3"/>
</dbReference>
<proteinExistence type="inferred from homology"/>
<dbReference type="GO" id="GO:0005737">
    <property type="term" value="C:cytoplasm"/>
    <property type="evidence" value="ECO:0007669"/>
    <property type="project" value="UniProtKB-SubCell"/>
</dbReference>
<sequence length="216" mass="23395">MSSKPTRSRGAPSKGTLSSEARSKSAGDAGDTSGGDPEQLARTIVLRQLTGQPRSRSELEQALRRRDVPEDVIEGVLGRFTDVGLIDDAAFARSWVESRHAGRGLARRALAHELRRRGVGDQEVGDAVDQLSPETELATARALVARKLAATRNLDGRTRVRRLAAMLARKGYPPGLSVRAVREALDEESDEDQRAAVEEFAGALESMETGVEPEDR</sequence>
<dbReference type="Pfam" id="PF21982">
    <property type="entry name" value="RecX_HTH1"/>
    <property type="match status" value="1"/>
</dbReference>
<evidence type="ECO:0000256" key="1">
    <source>
        <dbReference type="ARBA" id="ARBA00004496"/>
    </source>
</evidence>
<comment type="subcellular location">
    <subcellularLocation>
        <location evidence="1 5">Cytoplasm</location>
    </subcellularLocation>
</comment>
<dbReference type="Proteomes" id="UP000638648">
    <property type="component" value="Unassembled WGS sequence"/>
</dbReference>
<feature type="region of interest" description="Disordered" evidence="6">
    <location>
        <begin position="1"/>
        <end position="42"/>
    </location>
</feature>
<dbReference type="InterPro" id="IPR036388">
    <property type="entry name" value="WH-like_DNA-bd_sf"/>
</dbReference>
<organism evidence="10 11">
    <name type="scientific">Actinopolymorpha pittospori</name>
    <dbReference type="NCBI Taxonomy" id="648752"/>
    <lineage>
        <taxon>Bacteria</taxon>
        <taxon>Bacillati</taxon>
        <taxon>Actinomycetota</taxon>
        <taxon>Actinomycetes</taxon>
        <taxon>Propionibacteriales</taxon>
        <taxon>Actinopolymorphaceae</taxon>
        <taxon>Actinopolymorpha</taxon>
    </lineage>
</organism>
<dbReference type="PANTHER" id="PTHR33602:SF1">
    <property type="entry name" value="REGULATORY PROTEIN RECX FAMILY PROTEIN"/>
    <property type="match status" value="1"/>
</dbReference>
<evidence type="ECO:0000256" key="6">
    <source>
        <dbReference type="SAM" id="MobiDB-lite"/>
    </source>
</evidence>
<keyword evidence="4 5" id="KW-0963">Cytoplasm</keyword>
<comment type="similarity">
    <text evidence="2 5">Belongs to the RecX family.</text>
</comment>
<name>A0A927RGF9_9ACTN</name>
<dbReference type="Pfam" id="PF02631">
    <property type="entry name" value="RecX_HTH2"/>
    <property type="match status" value="1"/>
</dbReference>
<dbReference type="InterPro" id="IPR053925">
    <property type="entry name" value="RecX_HTH_3rd"/>
</dbReference>
<dbReference type="InterPro" id="IPR003783">
    <property type="entry name" value="Regulatory_RecX"/>
</dbReference>